<dbReference type="PANTHER" id="PTHR28259:SF1">
    <property type="entry name" value="FLUORIDE EXPORT PROTEIN 1-RELATED"/>
    <property type="match status" value="1"/>
</dbReference>
<dbReference type="PANTHER" id="PTHR28259">
    <property type="entry name" value="FLUORIDE EXPORT PROTEIN 1-RELATED"/>
    <property type="match status" value="1"/>
</dbReference>
<evidence type="ECO:0000256" key="10">
    <source>
        <dbReference type="ARBA" id="ARBA00035120"/>
    </source>
</evidence>
<dbReference type="NCBIfam" id="NF010791">
    <property type="entry name" value="PRK14195.1"/>
    <property type="match status" value="1"/>
</dbReference>
<evidence type="ECO:0000256" key="5">
    <source>
        <dbReference type="ARBA" id="ARBA00022989"/>
    </source>
</evidence>
<comment type="caution">
    <text evidence="13">The sequence shown here is derived from an EMBL/GenBank/DDBJ whole genome shotgun (WGS) entry which is preliminary data.</text>
</comment>
<evidence type="ECO:0000256" key="1">
    <source>
        <dbReference type="ARBA" id="ARBA00004651"/>
    </source>
</evidence>
<dbReference type="OrthoDB" id="9806299at2"/>
<feature type="transmembrane region" description="Helical" evidence="12">
    <location>
        <begin position="97"/>
        <end position="121"/>
    </location>
</feature>
<feature type="transmembrane region" description="Helical" evidence="12">
    <location>
        <begin position="67"/>
        <end position="91"/>
    </location>
</feature>
<evidence type="ECO:0000256" key="2">
    <source>
        <dbReference type="ARBA" id="ARBA00022475"/>
    </source>
</evidence>
<evidence type="ECO:0000313" key="14">
    <source>
        <dbReference type="Proteomes" id="UP000185783"/>
    </source>
</evidence>
<evidence type="ECO:0000256" key="12">
    <source>
        <dbReference type="HAMAP-Rule" id="MF_00454"/>
    </source>
</evidence>
<organism evidence="13 14">
    <name type="scientific">Pseudovibrio exalbescens</name>
    <dbReference type="NCBI Taxonomy" id="197461"/>
    <lineage>
        <taxon>Bacteria</taxon>
        <taxon>Pseudomonadati</taxon>
        <taxon>Pseudomonadota</taxon>
        <taxon>Alphaproteobacteria</taxon>
        <taxon>Hyphomicrobiales</taxon>
        <taxon>Stappiaceae</taxon>
        <taxon>Pseudovibrio</taxon>
    </lineage>
</organism>
<evidence type="ECO:0000256" key="11">
    <source>
        <dbReference type="ARBA" id="ARBA00035585"/>
    </source>
</evidence>
<feature type="binding site" evidence="12">
    <location>
        <position position="75"/>
    </location>
    <ligand>
        <name>Na(+)</name>
        <dbReference type="ChEBI" id="CHEBI:29101"/>
        <note>structural</note>
    </ligand>
</feature>
<dbReference type="STRING" id="197461.A3843_16635"/>
<protein>
    <recommendedName>
        <fullName evidence="12">Fluoride-specific ion channel FluC</fullName>
    </recommendedName>
</protein>
<comment type="similarity">
    <text evidence="10 12">Belongs to the fluoride channel Fluc/FEX (TC 1.A.43) family.</text>
</comment>
<comment type="function">
    <text evidence="12">Fluoride-specific ion channel. Important for reducing fluoride concentration in the cell, thus reducing its toxicity.</text>
</comment>
<accession>A0A1U7JDH0</accession>
<dbReference type="HAMAP" id="MF_00454">
    <property type="entry name" value="FluC"/>
    <property type="match status" value="1"/>
</dbReference>
<keyword evidence="3" id="KW-0997">Cell inner membrane</keyword>
<feature type="transmembrane region" description="Helical" evidence="12">
    <location>
        <begin position="33"/>
        <end position="55"/>
    </location>
</feature>
<evidence type="ECO:0000256" key="8">
    <source>
        <dbReference type="ARBA" id="ARBA00023136"/>
    </source>
</evidence>
<dbReference type="GO" id="GO:0046872">
    <property type="term" value="F:metal ion binding"/>
    <property type="evidence" value="ECO:0007669"/>
    <property type="project" value="UniProtKB-KW"/>
</dbReference>
<evidence type="ECO:0000256" key="9">
    <source>
        <dbReference type="ARBA" id="ARBA00023303"/>
    </source>
</evidence>
<evidence type="ECO:0000256" key="7">
    <source>
        <dbReference type="ARBA" id="ARBA00023065"/>
    </source>
</evidence>
<keyword evidence="2 12" id="KW-1003">Cell membrane</keyword>
<evidence type="ECO:0000256" key="3">
    <source>
        <dbReference type="ARBA" id="ARBA00022519"/>
    </source>
</evidence>
<dbReference type="Pfam" id="PF02537">
    <property type="entry name" value="CRCB"/>
    <property type="match status" value="1"/>
</dbReference>
<comment type="subcellular location">
    <subcellularLocation>
        <location evidence="1 12">Cell membrane</location>
        <topology evidence="1 12">Multi-pass membrane protein</topology>
    </subcellularLocation>
</comment>
<keyword evidence="6 12" id="KW-0915">Sodium</keyword>
<dbReference type="EMBL" id="LVVZ01000032">
    <property type="protein sequence ID" value="OKL42800.1"/>
    <property type="molecule type" value="Genomic_DNA"/>
</dbReference>
<dbReference type="GO" id="GO:0005886">
    <property type="term" value="C:plasma membrane"/>
    <property type="evidence" value="ECO:0007669"/>
    <property type="project" value="UniProtKB-SubCell"/>
</dbReference>
<proteinExistence type="inferred from homology"/>
<reference evidence="13 14" key="1">
    <citation type="submission" date="2016-03" db="EMBL/GenBank/DDBJ databases">
        <title>Genome sequence of Nesiotobacter sp. nov., a moderately halophilic alphaproteobacterium isolated from the Yellow Sea, China.</title>
        <authorList>
            <person name="Zhang G."/>
            <person name="Zhang R."/>
        </authorList>
    </citation>
    <scope>NUCLEOTIDE SEQUENCE [LARGE SCALE GENOMIC DNA]</scope>
    <source>
        <strain evidence="13 14">WB1-6</strain>
    </source>
</reference>
<keyword evidence="8 12" id="KW-0472">Membrane</keyword>
<dbReference type="NCBIfam" id="TIGR00494">
    <property type="entry name" value="crcB"/>
    <property type="match status" value="1"/>
</dbReference>
<keyword evidence="12" id="KW-0813">Transport</keyword>
<comment type="activity regulation">
    <text evidence="12">Na(+) is not transported, but it plays an essential structural role and its presence is essential for fluoride channel function.</text>
</comment>
<name>A0A1U7JDH0_9HYPH</name>
<dbReference type="InterPro" id="IPR003691">
    <property type="entry name" value="FluC"/>
</dbReference>
<evidence type="ECO:0000256" key="6">
    <source>
        <dbReference type="ARBA" id="ARBA00023053"/>
    </source>
</evidence>
<dbReference type="AlphaFoldDB" id="A0A1U7JDH0"/>
<keyword evidence="12" id="KW-0479">Metal-binding</keyword>
<evidence type="ECO:0000313" key="13">
    <source>
        <dbReference type="EMBL" id="OKL42800.1"/>
    </source>
</evidence>
<keyword evidence="7 12" id="KW-0406">Ion transport</keyword>
<comment type="catalytic activity">
    <reaction evidence="11">
        <text>fluoride(in) = fluoride(out)</text>
        <dbReference type="Rhea" id="RHEA:76159"/>
        <dbReference type="ChEBI" id="CHEBI:17051"/>
    </reaction>
    <physiologicalReaction direction="left-to-right" evidence="11">
        <dbReference type="Rhea" id="RHEA:76160"/>
    </physiologicalReaction>
</comment>
<keyword evidence="9 12" id="KW-0407">Ion channel</keyword>
<dbReference type="Proteomes" id="UP000185783">
    <property type="component" value="Unassembled WGS sequence"/>
</dbReference>
<keyword evidence="14" id="KW-1185">Reference proteome</keyword>
<sequence length="126" mass="13205">MMHLLLVAAGGGAGAVCRHLISLAGLRLMGPSFPWGTLTVNVLGSLIMGLFIELLAQKLQGSTELRLLIATGFLGGFTTFSSFSLDVAVIWERGEMWLAVTYALVSVVLSIGALFGGLALARQVLA</sequence>
<evidence type="ECO:0000256" key="4">
    <source>
        <dbReference type="ARBA" id="ARBA00022692"/>
    </source>
</evidence>
<gene>
    <name evidence="12" type="primary">fluC</name>
    <name evidence="12" type="synonym">crcB</name>
    <name evidence="13" type="ORF">A3843_16635</name>
</gene>
<dbReference type="RefSeq" id="WP_028481908.1">
    <property type="nucleotide sequence ID" value="NZ_LVVZ01000032.1"/>
</dbReference>
<feature type="binding site" evidence="12">
    <location>
        <position position="78"/>
    </location>
    <ligand>
        <name>Na(+)</name>
        <dbReference type="ChEBI" id="CHEBI:29101"/>
        <note>structural</note>
    </ligand>
</feature>
<keyword evidence="5 12" id="KW-1133">Transmembrane helix</keyword>
<dbReference type="GO" id="GO:0062054">
    <property type="term" value="F:fluoride channel activity"/>
    <property type="evidence" value="ECO:0007669"/>
    <property type="project" value="UniProtKB-UniRule"/>
</dbReference>
<dbReference type="GO" id="GO:0140114">
    <property type="term" value="P:cellular detoxification of fluoride"/>
    <property type="evidence" value="ECO:0007669"/>
    <property type="project" value="UniProtKB-UniRule"/>
</dbReference>
<keyword evidence="4 12" id="KW-0812">Transmembrane</keyword>